<protein>
    <recommendedName>
        <fullName evidence="4">Globin family profile domain-containing protein</fullName>
    </recommendedName>
</protein>
<organism evidence="2 3">
    <name type="scientific">Daphnia pulex</name>
    <name type="common">Water flea</name>
    <dbReference type="NCBI Taxonomy" id="6669"/>
    <lineage>
        <taxon>Eukaryota</taxon>
        <taxon>Metazoa</taxon>
        <taxon>Ecdysozoa</taxon>
        <taxon>Arthropoda</taxon>
        <taxon>Crustacea</taxon>
        <taxon>Branchiopoda</taxon>
        <taxon>Diplostraca</taxon>
        <taxon>Cladocera</taxon>
        <taxon>Anomopoda</taxon>
        <taxon>Daphniidae</taxon>
        <taxon>Daphnia</taxon>
    </lineage>
</organism>
<dbReference type="KEGG" id="dpx:DAPPUDRAFT_231988"/>
<gene>
    <name evidence="2" type="ORF">DAPPUDRAFT_231988</name>
</gene>
<proteinExistence type="predicted"/>
<evidence type="ECO:0008006" key="4">
    <source>
        <dbReference type="Google" id="ProtNLM"/>
    </source>
</evidence>
<accession>E9FRN2</accession>
<sequence>MKVLKSLVQDPAEDFCGEERVVLRHRRTRGVHTSRHLPPQLQFHHPSPKIESAFPSRDDVRTKNLSALYDPDELVSTETAGQQQRPAAIKMMAKHRCRLCSPTSIQIPVFFHQARMGNAHVTHSGNGKNKTANGKDEVRSGADGIVAAATTVPHSSAFPPAKTAMASVADLTDLQKTLLQESWKRLEKDIAQVGIIVFINSAMGDAIKEPLLSDIFSDSSFRDLSFRNGTRRAGSNKALRRRPPTKSNRWP</sequence>
<reference evidence="2 3" key="1">
    <citation type="journal article" date="2011" name="Science">
        <title>The ecoresponsive genome of Daphnia pulex.</title>
        <authorList>
            <person name="Colbourne J.K."/>
            <person name="Pfrender M.E."/>
            <person name="Gilbert D."/>
            <person name="Thomas W.K."/>
            <person name="Tucker A."/>
            <person name="Oakley T.H."/>
            <person name="Tokishita S."/>
            <person name="Aerts A."/>
            <person name="Arnold G.J."/>
            <person name="Basu M.K."/>
            <person name="Bauer D.J."/>
            <person name="Caceres C.E."/>
            <person name="Carmel L."/>
            <person name="Casola C."/>
            <person name="Choi J.H."/>
            <person name="Detter J.C."/>
            <person name="Dong Q."/>
            <person name="Dusheyko S."/>
            <person name="Eads B.D."/>
            <person name="Frohlich T."/>
            <person name="Geiler-Samerotte K.A."/>
            <person name="Gerlach D."/>
            <person name="Hatcher P."/>
            <person name="Jogdeo S."/>
            <person name="Krijgsveld J."/>
            <person name="Kriventseva E.V."/>
            <person name="Kultz D."/>
            <person name="Laforsch C."/>
            <person name="Lindquist E."/>
            <person name="Lopez J."/>
            <person name="Manak J.R."/>
            <person name="Muller J."/>
            <person name="Pangilinan J."/>
            <person name="Patwardhan R.P."/>
            <person name="Pitluck S."/>
            <person name="Pritham E.J."/>
            <person name="Rechtsteiner A."/>
            <person name="Rho M."/>
            <person name="Rogozin I.B."/>
            <person name="Sakarya O."/>
            <person name="Salamov A."/>
            <person name="Schaack S."/>
            <person name="Shapiro H."/>
            <person name="Shiga Y."/>
            <person name="Skalitzky C."/>
            <person name="Smith Z."/>
            <person name="Souvorov A."/>
            <person name="Sung W."/>
            <person name="Tang Z."/>
            <person name="Tsuchiya D."/>
            <person name="Tu H."/>
            <person name="Vos H."/>
            <person name="Wang M."/>
            <person name="Wolf Y.I."/>
            <person name="Yamagata H."/>
            <person name="Yamada T."/>
            <person name="Ye Y."/>
            <person name="Shaw J.R."/>
            <person name="Andrews J."/>
            <person name="Crease T.J."/>
            <person name="Tang H."/>
            <person name="Lucas S.M."/>
            <person name="Robertson H.M."/>
            <person name="Bork P."/>
            <person name="Koonin E.V."/>
            <person name="Zdobnov E.M."/>
            <person name="Grigoriev I.V."/>
            <person name="Lynch M."/>
            <person name="Boore J.L."/>
        </authorList>
    </citation>
    <scope>NUCLEOTIDE SEQUENCE [LARGE SCALE GENOMIC DNA]</scope>
</reference>
<evidence type="ECO:0000313" key="2">
    <source>
        <dbReference type="EMBL" id="EFX89882.1"/>
    </source>
</evidence>
<evidence type="ECO:0000313" key="3">
    <source>
        <dbReference type="Proteomes" id="UP000000305"/>
    </source>
</evidence>
<dbReference type="InParanoid" id="E9FRN2"/>
<dbReference type="OrthoDB" id="436496at2759"/>
<evidence type="ECO:0000256" key="1">
    <source>
        <dbReference type="SAM" id="MobiDB-lite"/>
    </source>
</evidence>
<dbReference type="AlphaFoldDB" id="E9FRN2"/>
<name>E9FRN2_DAPPU</name>
<keyword evidence="3" id="KW-1185">Reference proteome</keyword>
<dbReference type="Proteomes" id="UP000000305">
    <property type="component" value="Unassembled WGS sequence"/>
</dbReference>
<feature type="region of interest" description="Disordered" evidence="1">
    <location>
        <begin position="227"/>
        <end position="251"/>
    </location>
</feature>
<dbReference type="HOGENOM" id="CLU_1108024_0_0_1"/>
<dbReference type="EMBL" id="GL732523">
    <property type="protein sequence ID" value="EFX89882.1"/>
    <property type="molecule type" value="Genomic_DNA"/>
</dbReference>